<dbReference type="InterPro" id="IPR052018">
    <property type="entry name" value="PHP_domain"/>
</dbReference>
<keyword evidence="1" id="KW-0175">Coiled coil</keyword>
<reference evidence="3 4" key="1">
    <citation type="submission" date="2017-02" db="EMBL/GenBank/DDBJ databases">
        <authorList>
            <person name="Peterson S.W."/>
        </authorList>
    </citation>
    <scope>NUCLEOTIDE SEQUENCE [LARGE SCALE GENOMIC DNA]</scope>
    <source>
        <strain evidence="3 4">ATCC 700028</strain>
    </source>
</reference>
<dbReference type="Proteomes" id="UP000191153">
    <property type="component" value="Unassembled WGS sequence"/>
</dbReference>
<dbReference type="RefSeq" id="WP_078694578.1">
    <property type="nucleotide sequence ID" value="NZ_FUWX01000017.1"/>
</dbReference>
<evidence type="ECO:0000256" key="1">
    <source>
        <dbReference type="SAM" id="Coils"/>
    </source>
</evidence>
<dbReference type="PANTHER" id="PTHR42924:SF3">
    <property type="entry name" value="POLYMERASE_HISTIDINOL PHOSPHATASE N-TERMINAL DOMAIN-CONTAINING PROTEIN"/>
    <property type="match status" value="1"/>
</dbReference>
<organism evidence="3 4">
    <name type="scientific">Cetobacterium ceti</name>
    <dbReference type="NCBI Taxonomy" id="180163"/>
    <lineage>
        <taxon>Bacteria</taxon>
        <taxon>Fusobacteriati</taxon>
        <taxon>Fusobacteriota</taxon>
        <taxon>Fusobacteriia</taxon>
        <taxon>Fusobacteriales</taxon>
        <taxon>Fusobacteriaceae</taxon>
        <taxon>Cetobacterium</taxon>
    </lineage>
</organism>
<sequence length="276" mass="31221">MKEYDLHSHTTASDGTFTPKELIERAKKNGLKGIAITDHDTVDGLKEGEKISKELNIEFIPGIEFSCTLGDRDVHILGYFIDYNSKELLEELKKLEENRNERNKEILNKLRNYKIRISEEELKEEAKGKIISKAHIANVMVKKGYVYTRGAAFKEYLGNKGVAYIKRKNFPPEKGIDLVKKAGGIPVLAHPKLISTNENEIKALIEKLVSLGLEGIEAEYGSFQKEDMIKYSELSKELNLFITGGSDFHGLNREGVDLGDGGIDEDKFFKLKNRKK</sequence>
<feature type="coiled-coil region" evidence="1">
    <location>
        <begin position="85"/>
        <end position="123"/>
    </location>
</feature>
<proteinExistence type="predicted"/>
<accession>A0A1T4Q211</accession>
<dbReference type="Gene3D" id="1.10.150.650">
    <property type="match status" value="1"/>
</dbReference>
<keyword evidence="4" id="KW-1185">Reference proteome</keyword>
<dbReference type="Pfam" id="PF02811">
    <property type="entry name" value="PHP"/>
    <property type="match status" value="1"/>
</dbReference>
<dbReference type="InterPro" id="IPR003141">
    <property type="entry name" value="Pol/His_phosphatase_N"/>
</dbReference>
<dbReference type="CDD" id="cd07438">
    <property type="entry name" value="PHP_HisPPase_AMP"/>
    <property type="match status" value="1"/>
</dbReference>
<dbReference type="InterPro" id="IPR004013">
    <property type="entry name" value="PHP_dom"/>
</dbReference>
<evidence type="ECO:0000259" key="2">
    <source>
        <dbReference type="SMART" id="SM00481"/>
    </source>
</evidence>
<dbReference type="SUPFAM" id="SSF89550">
    <property type="entry name" value="PHP domain-like"/>
    <property type="match status" value="1"/>
</dbReference>
<dbReference type="GO" id="GO:0004534">
    <property type="term" value="F:5'-3' RNA exonuclease activity"/>
    <property type="evidence" value="ECO:0007669"/>
    <property type="project" value="TreeGrafter"/>
</dbReference>
<name>A0A1T4Q211_9FUSO</name>
<dbReference type="AlphaFoldDB" id="A0A1T4Q211"/>
<evidence type="ECO:0000313" key="3">
    <source>
        <dbReference type="EMBL" id="SJZ97268.1"/>
    </source>
</evidence>
<dbReference type="GO" id="GO:0035312">
    <property type="term" value="F:5'-3' DNA exonuclease activity"/>
    <property type="evidence" value="ECO:0007669"/>
    <property type="project" value="TreeGrafter"/>
</dbReference>
<dbReference type="InterPro" id="IPR016195">
    <property type="entry name" value="Pol/histidinol_Pase-like"/>
</dbReference>
<feature type="domain" description="Polymerase/histidinol phosphatase N-terminal" evidence="2">
    <location>
        <begin position="4"/>
        <end position="69"/>
    </location>
</feature>
<dbReference type="EMBL" id="FUWX01000017">
    <property type="protein sequence ID" value="SJZ97268.1"/>
    <property type="molecule type" value="Genomic_DNA"/>
</dbReference>
<gene>
    <name evidence="3" type="ORF">SAMN02745174_02130</name>
</gene>
<protein>
    <recommendedName>
        <fullName evidence="2">Polymerase/histidinol phosphatase N-terminal domain-containing protein</fullName>
    </recommendedName>
</protein>
<dbReference type="OrthoDB" id="9804333at2"/>
<dbReference type="STRING" id="180163.SAMN02745174_02130"/>
<dbReference type="PANTHER" id="PTHR42924">
    <property type="entry name" value="EXONUCLEASE"/>
    <property type="match status" value="1"/>
</dbReference>
<dbReference type="SMART" id="SM00481">
    <property type="entry name" value="POLIIIAc"/>
    <property type="match status" value="1"/>
</dbReference>
<evidence type="ECO:0000313" key="4">
    <source>
        <dbReference type="Proteomes" id="UP000191153"/>
    </source>
</evidence>
<dbReference type="Gene3D" id="3.20.20.140">
    <property type="entry name" value="Metal-dependent hydrolases"/>
    <property type="match status" value="1"/>
</dbReference>